<feature type="domain" description="C2H2-type" evidence="3">
    <location>
        <begin position="710"/>
        <end position="738"/>
    </location>
</feature>
<keyword evidence="1" id="KW-0479">Metal-binding</keyword>
<dbReference type="InterPro" id="IPR040436">
    <property type="entry name" value="Disconnected-like"/>
</dbReference>
<reference evidence="4 5" key="1">
    <citation type="submission" date="2019-07" db="EMBL/GenBank/DDBJ databases">
        <title>Annotation for the trematode Paragonimus westermani.</title>
        <authorList>
            <person name="Choi Y.-J."/>
        </authorList>
    </citation>
    <scope>NUCLEOTIDE SEQUENCE [LARGE SCALE GENOMIC DNA]</scope>
    <source>
        <strain evidence="4">180907_Pwestermani</strain>
    </source>
</reference>
<organism evidence="4 5">
    <name type="scientific">Paragonimus westermani</name>
    <dbReference type="NCBI Taxonomy" id="34504"/>
    <lineage>
        <taxon>Eukaryota</taxon>
        <taxon>Metazoa</taxon>
        <taxon>Spiralia</taxon>
        <taxon>Lophotrochozoa</taxon>
        <taxon>Platyhelminthes</taxon>
        <taxon>Trematoda</taxon>
        <taxon>Digenea</taxon>
        <taxon>Plagiorchiida</taxon>
        <taxon>Troglotremata</taxon>
        <taxon>Troglotrematidae</taxon>
        <taxon>Paragonimus</taxon>
    </lineage>
</organism>
<dbReference type="EMBL" id="JTDF01005760">
    <property type="protein sequence ID" value="KAF8565997.1"/>
    <property type="molecule type" value="Genomic_DNA"/>
</dbReference>
<accession>A0A8T0DGV4</accession>
<evidence type="ECO:0000256" key="2">
    <source>
        <dbReference type="SAM" id="MobiDB-lite"/>
    </source>
</evidence>
<feature type="compositionally biased region" description="Basic and acidic residues" evidence="2">
    <location>
        <begin position="876"/>
        <end position="888"/>
    </location>
</feature>
<evidence type="ECO:0000313" key="4">
    <source>
        <dbReference type="EMBL" id="KAF8565997.1"/>
    </source>
</evidence>
<dbReference type="Gene3D" id="3.30.160.60">
    <property type="entry name" value="Classic Zinc Finger"/>
    <property type="match status" value="1"/>
</dbReference>
<feature type="region of interest" description="Disordered" evidence="2">
    <location>
        <begin position="178"/>
        <end position="197"/>
    </location>
</feature>
<keyword evidence="1" id="KW-0862">Zinc</keyword>
<gene>
    <name evidence="4" type="ORF">P879_02716</name>
</gene>
<feature type="compositionally biased region" description="Polar residues" evidence="2">
    <location>
        <begin position="178"/>
        <end position="189"/>
    </location>
</feature>
<dbReference type="InterPro" id="IPR013087">
    <property type="entry name" value="Znf_C2H2_type"/>
</dbReference>
<keyword evidence="5" id="KW-1185">Reference proteome</keyword>
<dbReference type="SMART" id="SM00355">
    <property type="entry name" value="ZnF_C2H2"/>
    <property type="match status" value="2"/>
</dbReference>
<keyword evidence="1" id="KW-0863">Zinc-finger</keyword>
<feature type="compositionally biased region" description="Polar residues" evidence="2">
    <location>
        <begin position="857"/>
        <end position="867"/>
    </location>
</feature>
<feature type="region of interest" description="Disordered" evidence="2">
    <location>
        <begin position="831"/>
        <end position="888"/>
    </location>
</feature>
<dbReference type="Proteomes" id="UP000699462">
    <property type="component" value="Unassembled WGS sequence"/>
</dbReference>
<dbReference type="PROSITE" id="PS50157">
    <property type="entry name" value="ZINC_FINGER_C2H2_2"/>
    <property type="match status" value="1"/>
</dbReference>
<dbReference type="PANTHER" id="PTHR15021:SF0">
    <property type="entry name" value="DISCO-RELATED, ISOFORM A-RELATED"/>
    <property type="match status" value="1"/>
</dbReference>
<feature type="region of interest" description="Disordered" evidence="2">
    <location>
        <begin position="205"/>
        <end position="260"/>
    </location>
</feature>
<feature type="region of interest" description="Disordered" evidence="2">
    <location>
        <begin position="568"/>
        <end position="606"/>
    </location>
</feature>
<name>A0A8T0DGV4_9TREM</name>
<proteinExistence type="predicted"/>
<feature type="compositionally biased region" description="Polar residues" evidence="2">
    <location>
        <begin position="594"/>
        <end position="606"/>
    </location>
</feature>
<dbReference type="OrthoDB" id="10070972at2759"/>
<comment type="caution">
    <text evidence="4">The sequence shown here is derived from an EMBL/GenBank/DDBJ whole genome shotgun (WGS) entry which is preliminary data.</text>
</comment>
<feature type="compositionally biased region" description="Low complexity" evidence="2">
    <location>
        <begin position="220"/>
        <end position="243"/>
    </location>
</feature>
<evidence type="ECO:0000256" key="1">
    <source>
        <dbReference type="PROSITE-ProRule" id="PRU00042"/>
    </source>
</evidence>
<dbReference type="PROSITE" id="PS00028">
    <property type="entry name" value="ZINC_FINGER_C2H2_1"/>
    <property type="match status" value="1"/>
</dbReference>
<evidence type="ECO:0000259" key="3">
    <source>
        <dbReference type="PROSITE" id="PS50157"/>
    </source>
</evidence>
<dbReference type="PANTHER" id="PTHR15021">
    <property type="entry name" value="DISCONNECTED-RELATED"/>
    <property type="match status" value="1"/>
</dbReference>
<dbReference type="GO" id="GO:0008270">
    <property type="term" value="F:zinc ion binding"/>
    <property type="evidence" value="ECO:0007669"/>
    <property type="project" value="UniProtKB-KW"/>
</dbReference>
<dbReference type="GO" id="GO:0005634">
    <property type="term" value="C:nucleus"/>
    <property type="evidence" value="ECO:0007669"/>
    <property type="project" value="TreeGrafter"/>
</dbReference>
<evidence type="ECO:0000313" key="5">
    <source>
        <dbReference type="Proteomes" id="UP000699462"/>
    </source>
</evidence>
<dbReference type="GO" id="GO:0006355">
    <property type="term" value="P:regulation of DNA-templated transcription"/>
    <property type="evidence" value="ECO:0007669"/>
    <property type="project" value="TreeGrafter"/>
</dbReference>
<sequence length="992" mass="109213">MRLNRPSAKTRIQCLNTGAVYRPALSKLTDAVKGPVTISSTLNATFEFISMALFGCQAIPIRVKILLDRLLSAQLLQADVLRLLLPFGWTFQDYTRGYVLTNSNGQLRDSWEMCSPDEEELVIQQFLCFPQTRSLAQTMLAQNVQLLQSPLSPAKQSWFRSPVVNCLGYDQTSFSSRQSFKQQLPSPELTSEELSRMKSPCEIKRPCTISRMRSSPATRSLTVSSLSESSSSSVSPSNETKSNNRTNGAQPLPTLNPVTTGDFLEALNEPVADKTTDSMTRKVRGYSENLTEYEAMANKKCLPSISATPTTEPLLAHETPMHSSLLNLSPFLPVSQNLMESMVCKKNFGQSHSEPDKAAEMEANKQSTVEQFINTNENAEQVPLPLSALNLSNVLQPQWSSLVQNYPQLPFGAHSPCIPTSTLQLGSSGLPFPPQVIHALAAAIRWKLPVPEGSIEHIGSSNVPCTLSFSSANMSSLLNPSLRSTSQPGGGSIDSENVGSACFANSVILPPFDPVPSSMLSCVGSKMVADLFGNHAQLLNTYDAPFKKSNDFKQLFSPLDALDDVRNQQQFSKDQKKGSRPATVSEQPHETKNQNRPNSTSPSHSVLYNLAGSNTFAVDQEMSTTDALMRLYRLRYMDATHLPIKQRVGVSSQPRRHKRLNGHQTDFPKRSIYLLSSDRAAQTPTGNEECTGDRYASVSGATLSRTKKRVVCTSCKKSFCDKGALKIHYSAVHLKEMHKCTIKGCSMWFSSRRSRNRHSANPNPRLHISHVSKKLPENAIIVDDGSGKVILRRTPLPNSVLNPPLLPNKTHNGKTSDWSNEQLVHPVEWSTSLTGSGETHESEKLSQDCLVGPPSLDTVSQTSNDSPEGSLKLKRAKGETYRESNKWSETEHEGCVDVSDFADGVLVPEGMKRHHGDDSAHEDMWEESTGFLNSGDNSDASPQYVALKPRCRLKTRRPGLKHISGRSFFAAALARSSRNFDELTSADSAKKQ</sequence>
<dbReference type="AlphaFoldDB" id="A0A8T0DGV4"/>
<protein>
    <recommendedName>
        <fullName evidence="3">C2H2-type domain-containing protein</fullName>
    </recommendedName>
</protein>